<evidence type="ECO:0008006" key="9">
    <source>
        <dbReference type="Google" id="ProtNLM"/>
    </source>
</evidence>
<evidence type="ECO:0000313" key="7">
    <source>
        <dbReference type="EMBL" id="CAK8672726.1"/>
    </source>
</evidence>
<keyword evidence="2" id="KW-0805">Transcription regulation</keyword>
<evidence type="ECO:0000256" key="4">
    <source>
        <dbReference type="ARBA" id="ARBA00023242"/>
    </source>
</evidence>
<dbReference type="Proteomes" id="UP001642483">
    <property type="component" value="Unassembled WGS sequence"/>
</dbReference>
<comment type="subcellular location">
    <subcellularLocation>
        <location evidence="1">Nucleus</location>
    </subcellularLocation>
</comment>
<dbReference type="InterPro" id="IPR011520">
    <property type="entry name" value="Vg_fam"/>
</dbReference>
<dbReference type="PANTHER" id="PTHR15950">
    <property type="entry name" value="TRANSCRIPTION COFACTOR VESTIGIAL-LIKE PROTEIN"/>
    <property type="match status" value="1"/>
</dbReference>
<evidence type="ECO:0000256" key="1">
    <source>
        <dbReference type="ARBA" id="ARBA00004123"/>
    </source>
</evidence>
<evidence type="ECO:0000256" key="5">
    <source>
        <dbReference type="ARBA" id="ARBA00025784"/>
    </source>
</evidence>
<comment type="similarity">
    <text evidence="5">Belongs to the vestigial family.</text>
</comment>
<dbReference type="Pfam" id="PF07545">
    <property type="entry name" value="Vg_Tdu"/>
    <property type="match status" value="1"/>
</dbReference>
<protein>
    <recommendedName>
        <fullName evidence="9">Transcription cofactor vestigial-like protein 2</fullName>
    </recommendedName>
</protein>
<keyword evidence="4" id="KW-0539">Nucleus</keyword>
<proteinExistence type="inferred from homology"/>
<dbReference type="EMBL" id="CAWYQH010000001">
    <property type="protein sequence ID" value="CAK8672726.1"/>
    <property type="molecule type" value="Genomic_DNA"/>
</dbReference>
<sequence>MSCLDVLYQPYSSQVYQPKHHTFHSQKYGYLPDPTALDLATANRHLSLTKSSPYCLSLFKHHSSTRSGVDGSASFRPETEGNYQNSTGNTERRQTKDIFLSAEKNTSLRGGVMFFAPESSVSEERVFNSARSASLRESVTSDDPSCNTDSEQHSCLIRKQQSPSAHRVSSRCVMFNYFDGKTCDEVDDHFSKALKQSLSPTEKDIPSPMSKRNFPASFWNSEYQHSRPTKANHTSASDTLGPFGLSFPLVSGQKQNFFASGLNSHLSAAFPFSTKFNSYSSSSAITGFRTHLQQTVNAAAAAVGSSTISDPWQTFAGVQPSPPGQNFYSTPGLSNLYGLSPAVMAVAAGQTLENRYNSLLLPQSAASRSFGKEASKFWPVARYSSLRF</sequence>
<reference evidence="7 8" key="1">
    <citation type="submission" date="2024-02" db="EMBL/GenBank/DDBJ databases">
        <authorList>
            <person name="Daric V."/>
            <person name="Darras S."/>
        </authorList>
    </citation>
    <scope>NUCLEOTIDE SEQUENCE [LARGE SCALE GENOMIC DNA]</scope>
</reference>
<gene>
    <name evidence="7" type="ORF">CVLEPA_LOCUS2413</name>
</gene>
<organism evidence="7 8">
    <name type="scientific">Clavelina lepadiformis</name>
    <name type="common">Light-bulb sea squirt</name>
    <name type="synonym">Ascidia lepadiformis</name>
    <dbReference type="NCBI Taxonomy" id="159417"/>
    <lineage>
        <taxon>Eukaryota</taxon>
        <taxon>Metazoa</taxon>
        <taxon>Chordata</taxon>
        <taxon>Tunicata</taxon>
        <taxon>Ascidiacea</taxon>
        <taxon>Aplousobranchia</taxon>
        <taxon>Clavelinidae</taxon>
        <taxon>Clavelina</taxon>
    </lineage>
</organism>
<comment type="caution">
    <text evidence="7">The sequence shown here is derived from an EMBL/GenBank/DDBJ whole genome shotgun (WGS) entry which is preliminary data.</text>
</comment>
<dbReference type="PANTHER" id="PTHR15950:SF15">
    <property type="entry name" value="PROTEIN VESTIGIAL"/>
    <property type="match status" value="1"/>
</dbReference>
<keyword evidence="8" id="KW-1185">Reference proteome</keyword>
<evidence type="ECO:0000256" key="3">
    <source>
        <dbReference type="ARBA" id="ARBA00023163"/>
    </source>
</evidence>
<evidence type="ECO:0000256" key="2">
    <source>
        <dbReference type="ARBA" id="ARBA00023015"/>
    </source>
</evidence>
<accession>A0ABP0F1I3</accession>
<name>A0ABP0F1I3_CLALP</name>
<evidence type="ECO:0000256" key="6">
    <source>
        <dbReference type="SAM" id="MobiDB-lite"/>
    </source>
</evidence>
<evidence type="ECO:0000313" key="8">
    <source>
        <dbReference type="Proteomes" id="UP001642483"/>
    </source>
</evidence>
<feature type="region of interest" description="Disordered" evidence="6">
    <location>
        <begin position="63"/>
        <end position="91"/>
    </location>
</feature>
<keyword evidence="3" id="KW-0804">Transcription</keyword>